<dbReference type="GO" id="GO:0006357">
    <property type="term" value="P:regulation of transcription by RNA polymerase II"/>
    <property type="evidence" value="ECO:0007669"/>
    <property type="project" value="TreeGrafter"/>
</dbReference>
<dbReference type="InterPro" id="IPR018359">
    <property type="entry name" value="Bromodomain_CS"/>
</dbReference>
<evidence type="ECO:0000256" key="11">
    <source>
        <dbReference type="SAM" id="Coils"/>
    </source>
</evidence>
<dbReference type="InterPro" id="IPR042008">
    <property type="entry name" value="BRPF1_PHD"/>
</dbReference>
<dbReference type="SMART" id="SM00297">
    <property type="entry name" value="BROMO"/>
    <property type="match status" value="1"/>
</dbReference>
<dbReference type="GO" id="GO:0005634">
    <property type="term" value="C:nucleus"/>
    <property type="evidence" value="ECO:0007669"/>
    <property type="project" value="UniProtKB-SubCell"/>
</dbReference>
<dbReference type="SMART" id="SM00249">
    <property type="entry name" value="PHD"/>
    <property type="match status" value="2"/>
</dbReference>
<feature type="domain" description="C2H2-type" evidence="15">
    <location>
        <begin position="21"/>
        <end position="52"/>
    </location>
</feature>
<evidence type="ECO:0000256" key="9">
    <source>
        <dbReference type="PROSITE-ProRule" id="PRU00035"/>
    </source>
</evidence>
<evidence type="ECO:0000313" key="17">
    <source>
        <dbReference type="Ensembl" id="ENSGACP00000033074.1"/>
    </source>
</evidence>
<dbReference type="PROSITE" id="PS01359">
    <property type="entry name" value="ZF_PHD_1"/>
    <property type="match status" value="1"/>
</dbReference>
<evidence type="ECO:0000259" key="14">
    <source>
        <dbReference type="PROSITE" id="PS50016"/>
    </source>
</evidence>
<feature type="compositionally biased region" description="Low complexity" evidence="12">
    <location>
        <begin position="732"/>
        <end position="742"/>
    </location>
</feature>
<evidence type="ECO:0000259" key="16">
    <source>
        <dbReference type="PROSITE" id="PS51805"/>
    </source>
</evidence>
<evidence type="ECO:0000256" key="4">
    <source>
        <dbReference type="ARBA" id="ARBA00022737"/>
    </source>
</evidence>
<feature type="compositionally biased region" description="Basic and acidic residues" evidence="12">
    <location>
        <begin position="466"/>
        <end position="476"/>
    </location>
</feature>
<dbReference type="GO" id="GO:0008270">
    <property type="term" value="F:zinc ion binding"/>
    <property type="evidence" value="ECO:0007669"/>
    <property type="project" value="UniProtKB-KW"/>
</dbReference>
<reference evidence="17" key="3">
    <citation type="submission" date="2025-09" db="UniProtKB">
        <authorList>
            <consortium name="Ensembl"/>
        </authorList>
    </citation>
    <scope>IDENTIFICATION</scope>
</reference>
<dbReference type="PROSITE" id="PS50157">
    <property type="entry name" value="ZINC_FINGER_C2H2_2"/>
    <property type="match status" value="1"/>
</dbReference>
<feature type="region of interest" description="Disordered" evidence="12">
    <location>
        <begin position="46"/>
        <end position="89"/>
    </location>
</feature>
<dbReference type="InterPro" id="IPR050701">
    <property type="entry name" value="Histone_Mod_Regulator"/>
</dbReference>
<keyword evidence="5 10" id="KW-0863">Zinc-finger</keyword>
<dbReference type="Pfam" id="PF13831">
    <property type="entry name" value="PHD_2"/>
    <property type="match status" value="1"/>
</dbReference>
<keyword evidence="8" id="KW-0539">Nucleus</keyword>
<evidence type="ECO:0000259" key="13">
    <source>
        <dbReference type="PROSITE" id="PS50014"/>
    </source>
</evidence>
<evidence type="ECO:0000259" key="15">
    <source>
        <dbReference type="PROSITE" id="PS50157"/>
    </source>
</evidence>
<dbReference type="PANTHER" id="PTHR13793">
    <property type="entry name" value="PHD FINGER PROTEINS"/>
    <property type="match status" value="1"/>
</dbReference>
<evidence type="ECO:0000256" key="5">
    <source>
        <dbReference type="ARBA" id="ARBA00022771"/>
    </source>
</evidence>
<feature type="region of interest" description="Disordered" evidence="12">
    <location>
        <begin position="431"/>
        <end position="484"/>
    </location>
</feature>
<dbReference type="PROSITE" id="PS00028">
    <property type="entry name" value="ZINC_FINGER_C2H2_1"/>
    <property type="match status" value="1"/>
</dbReference>
<feature type="compositionally biased region" description="Basic residues" evidence="12">
    <location>
        <begin position="58"/>
        <end position="67"/>
    </location>
</feature>
<dbReference type="AlphaFoldDB" id="A0AAQ4P2L7"/>
<sequence>MGLDFDVKTFCHNLRATKPPYECPVETCRKVYKSYSGIEYHLYHYDHDNPTPAQTLPQKRRKGRPPRPGHGGNTPGSPNRSDHSHSPGRETMTYAQAQRMVELEFQGRLHRISIFENIDVVDGGSTPKSGKHKSKEKKKDGSSHHHSAQSGPAVKLPEAVFRELDQERPDAPSRPSSYYRYIDKSVEELDEEVEYDIDEEDYIWLDIMNDKRRRDGVTPIPQEVFEYLMDRLEKESYFESHNKADPSTLIDEDAVCCICNDGECQNSNVILFCDMCNLAVHQECYGVPYIPEGQWLCRRCLQSPSRAVDCALCPNKGGAFKQTDDARWAHVVCALWIPEVCFANTVFLEPIDSIEHIPPARWKLTCYICKQRGSGACIQCHKANCYTAFHVTCAQQAGLYMKMEPVRETGANGTSFSVRKTAYCDIHTPPGSARPLGGGQGCASMGSSHSDGELEDDDEPSICQDDDSKGWSSERAKRAKAKSRLKMKRARKILAERRAAAPVVSVPCIPPHRLSKITSNLTVPRKSQFMQRLHSYWTLKRQSRNGVPLLRRLQTHLQSQRHRDGEEKASALKEQLKAWQRLRHDLERARLLVELIRKREKLKRETIKVQQMALEMQLTPFLVLLRSTLEQLQERDINNFFTEPVPLAEVPDYLDHIDTPMDFQTMWNLLESHRYLTFEAFESDFGLIVNNCLKYNAKDTVFYRAALRLREMGGAVLRTARRHAERIGGDRGSSLPHHPSSSGHHDEGGESSSQEIGGKGASVRL</sequence>
<proteinExistence type="predicted"/>
<dbReference type="FunFam" id="3.30.40.10:FF:000007">
    <property type="entry name" value="Bromodomain containing 1, isoform CRA_b"/>
    <property type="match status" value="1"/>
</dbReference>
<feature type="coiled-coil region" evidence="11">
    <location>
        <begin position="562"/>
        <end position="589"/>
    </location>
</feature>
<dbReference type="InterPro" id="IPR013087">
    <property type="entry name" value="Znf_C2H2_type"/>
</dbReference>
<organism evidence="17 18">
    <name type="scientific">Gasterosteus aculeatus aculeatus</name>
    <name type="common">three-spined stickleback</name>
    <dbReference type="NCBI Taxonomy" id="481459"/>
    <lineage>
        <taxon>Eukaryota</taxon>
        <taxon>Metazoa</taxon>
        <taxon>Chordata</taxon>
        <taxon>Craniata</taxon>
        <taxon>Vertebrata</taxon>
        <taxon>Euteleostomi</taxon>
        <taxon>Actinopterygii</taxon>
        <taxon>Neopterygii</taxon>
        <taxon>Teleostei</taxon>
        <taxon>Neoteleostei</taxon>
        <taxon>Acanthomorphata</taxon>
        <taxon>Eupercaria</taxon>
        <taxon>Perciformes</taxon>
        <taxon>Cottioidei</taxon>
        <taxon>Gasterosteales</taxon>
        <taxon>Gasterosteidae</taxon>
        <taxon>Gasterosteus</taxon>
    </lineage>
</organism>
<dbReference type="PROSITE" id="PS50016">
    <property type="entry name" value="ZF_PHD_2"/>
    <property type="match status" value="1"/>
</dbReference>
<dbReference type="InterPro" id="IPR036427">
    <property type="entry name" value="Bromodomain-like_sf"/>
</dbReference>
<feature type="region of interest" description="Disordered" evidence="12">
    <location>
        <begin position="120"/>
        <end position="155"/>
    </location>
</feature>
<dbReference type="CDD" id="cd15701">
    <property type="entry name" value="ePHD_BRPF1"/>
    <property type="match status" value="1"/>
</dbReference>
<dbReference type="CDD" id="cd15676">
    <property type="entry name" value="PHD_BRPF1"/>
    <property type="match status" value="1"/>
</dbReference>
<dbReference type="GeneTree" id="ENSGT00940000157794"/>
<feature type="domain" description="Bromo" evidence="13">
    <location>
        <begin position="633"/>
        <end position="703"/>
    </location>
</feature>
<evidence type="ECO:0000256" key="6">
    <source>
        <dbReference type="ARBA" id="ARBA00022833"/>
    </source>
</evidence>
<comment type="subcellular location">
    <subcellularLocation>
        <location evidence="1">Nucleus</location>
    </subcellularLocation>
</comment>
<feature type="domain" description="PHD-type" evidence="16">
    <location>
        <begin position="307"/>
        <end position="428"/>
    </location>
</feature>
<keyword evidence="18" id="KW-1185">Reference proteome</keyword>
<dbReference type="InterPro" id="IPR011011">
    <property type="entry name" value="Znf_FYVE_PHD"/>
</dbReference>
<dbReference type="InterPro" id="IPR001965">
    <property type="entry name" value="Znf_PHD"/>
</dbReference>
<dbReference type="InterPro" id="IPR042061">
    <property type="entry name" value="Peregrin_ePHD"/>
</dbReference>
<evidence type="ECO:0000256" key="3">
    <source>
        <dbReference type="ARBA" id="ARBA00022723"/>
    </source>
</evidence>
<dbReference type="Ensembl" id="ENSGACT00000068611.1">
    <property type="protein sequence ID" value="ENSGACP00000033074.1"/>
    <property type="gene ID" value="ENSGACG00000000086.2"/>
</dbReference>
<keyword evidence="7 9" id="KW-0103">Bromodomain</keyword>
<evidence type="ECO:0000256" key="2">
    <source>
        <dbReference type="ARBA" id="ARBA00022553"/>
    </source>
</evidence>
<dbReference type="Gene3D" id="1.20.920.10">
    <property type="entry name" value="Bromodomain-like"/>
    <property type="match status" value="1"/>
</dbReference>
<dbReference type="Gene3D" id="3.30.40.10">
    <property type="entry name" value="Zinc/RING finger domain, C3HC4 (zinc finger)"/>
    <property type="match status" value="2"/>
</dbReference>
<dbReference type="PRINTS" id="PR00503">
    <property type="entry name" value="BROMODOMAIN"/>
</dbReference>
<keyword evidence="2" id="KW-0597">Phosphoprotein</keyword>
<dbReference type="InterPro" id="IPR001487">
    <property type="entry name" value="Bromodomain"/>
</dbReference>
<dbReference type="SUPFAM" id="SSF57903">
    <property type="entry name" value="FYVE/PHD zinc finger"/>
    <property type="match status" value="2"/>
</dbReference>
<evidence type="ECO:0000256" key="8">
    <source>
        <dbReference type="ARBA" id="ARBA00023242"/>
    </source>
</evidence>
<dbReference type="Proteomes" id="UP000007635">
    <property type="component" value="Chromosome XII"/>
</dbReference>
<keyword evidence="4" id="KW-0677">Repeat</keyword>
<name>A0AAQ4P2L7_GASAC</name>
<dbReference type="PROSITE" id="PS00633">
    <property type="entry name" value="BROMODOMAIN_1"/>
    <property type="match status" value="1"/>
</dbReference>
<evidence type="ECO:0000256" key="12">
    <source>
        <dbReference type="SAM" id="MobiDB-lite"/>
    </source>
</evidence>
<evidence type="ECO:0000256" key="7">
    <source>
        <dbReference type="ARBA" id="ARBA00023117"/>
    </source>
</evidence>
<dbReference type="SUPFAM" id="SSF47370">
    <property type="entry name" value="Bromodomain"/>
    <property type="match status" value="1"/>
</dbReference>
<evidence type="ECO:0000256" key="10">
    <source>
        <dbReference type="PROSITE-ProRule" id="PRU00042"/>
    </source>
</evidence>
<reference evidence="17" key="2">
    <citation type="submission" date="2025-08" db="UniProtKB">
        <authorList>
            <consortium name="Ensembl"/>
        </authorList>
    </citation>
    <scope>IDENTIFICATION</scope>
</reference>
<protein>
    <submittedName>
        <fullName evidence="17">Bromodomain and PHD finger containing, 1</fullName>
    </submittedName>
</protein>
<dbReference type="InterPro" id="IPR019786">
    <property type="entry name" value="Zinc_finger_PHD-type_CS"/>
</dbReference>
<dbReference type="Pfam" id="PF00439">
    <property type="entry name" value="Bromodomain"/>
    <property type="match status" value="1"/>
</dbReference>
<dbReference type="InterPro" id="IPR019542">
    <property type="entry name" value="Enhancer_polycomb-like_N"/>
</dbReference>
<dbReference type="PANTHER" id="PTHR13793:SF85">
    <property type="entry name" value="PEREGRIN"/>
    <property type="match status" value="1"/>
</dbReference>
<evidence type="ECO:0000256" key="1">
    <source>
        <dbReference type="ARBA" id="ARBA00004123"/>
    </source>
</evidence>
<accession>A0AAQ4P2L7</accession>
<keyword evidence="11" id="KW-0175">Coiled coil</keyword>
<dbReference type="Pfam" id="PF10513">
    <property type="entry name" value="EPL1"/>
    <property type="match status" value="1"/>
</dbReference>
<dbReference type="PROSITE" id="PS50014">
    <property type="entry name" value="BROMODOMAIN_2"/>
    <property type="match status" value="1"/>
</dbReference>
<dbReference type="FunFam" id="3.30.40.10:FF:000008">
    <property type="entry name" value="Bromodomain containing 1, isoform CRA_a"/>
    <property type="match status" value="1"/>
</dbReference>
<dbReference type="InterPro" id="IPR034732">
    <property type="entry name" value="EPHD"/>
</dbReference>
<evidence type="ECO:0000313" key="18">
    <source>
        <dbReference type="Proteomes" id="UP000007635"/>
    </source>
</evidence>
<dbReference type="InterPro" id="IPR013083">
    <property type="entry name" value="Znf_RING/FYVE/PHD"/>
</dbReference>
<feature type="region of interest" description="Disordered" evidence="12">
    <location>
        <begin position="726"/>
        <end position="765"/>
    </location>
</feature>
<dbReference type="InterPro" id="IPR019787">
    <property type="entry name" value="Znf_PHD-finger"/>
</dbReference>
<keyword evidence="6" id="KW-0862">Zinc</keyword>
<dbReference type="Pfam" id="PF13832">
    <property type="entry name" value="zf-HC5HC2H_2"/>
    <property type="match status" value="1"/>
</dbReference>
<dbReference type="PROSITE" id="PS51805">
    <property type="entry name" value="EPHD"/>
    <property type="match status" value="1"/>
</dbReference>
<keyword evidence="3" id="KW-0479">Metal-binding</keyword>
<reference evidence="17 18" key="1">
    <citation type="journal article" date="2021" name="G3 (Bethesda)">
        <title>Improved contiguity of the threespine stickleback genome using long-read sequencing.</title>
        <authorList>
            <person name="Nath S."/>
            <person name="Shaw D.E."/>
            <person name="White M.A."/>
        </authorList>
    </citation>
    <scope>NUCLEOTIDE SEQUENCE [LARGE SCALE GENOMIC DNA]</scope>
    <source>
        <strain evidence="17 18">Lake Benthic</strain>
    </source>
</reference>
<feature type="domain" description="PHD-type" evidence="14">
    <location>
        <begin position="253"/>
        <end position="303"/>
    </location>
</feature>